<evidence type="ECO:0000313" key="1">
    <source>
        <dbReference type="EMBL" id="PZQ94473.1"/>
    </source>
</evidence>
<dbReference type="AlphaFoldDB" id="A0A2W5TUJ0"/>
<accession>A0A2W5TUJ0</accession>
<dbReference type="Proteomes" id="UP000248975">
    <property type="component" value="Unassembled WGS sequence"/>
</dbReference>
<proteinExistence type="predicted"/>
<dbReference type="EMBL" id="QFQS01000021">
    <property type="protein sequence ID" value="PZQ94473.1"/>
    <property type="molecule type" value="Genomic_DNA"/>
</dbReference>
<evidence type="ECO:0000313" key="2">
    <source>
        <dbReference type="Proteomes" id="UP000248975"/>
    </source>
</evidence>
<sequence length="125" mass="14482">MFDHVRCEVPLPDGFKGEMQTKDFACTLSNLLISVEGRLTIEDCDWEDVPLEERPNPKFPFIGARRAINKRWRDLDFHGDFRFYGAQTSNGKWHEYQARFTHGALEFITAIPEDAYSQVDPSAKQ</sequence>
<organism evidence="1 2">
    <name type="scientific">Cereibacter sphaeroides</name>
    <name type="common">Rhodobacter sphaeroides</name>
    <dbReference type="NCBI Taxonomy" id="1063"/>
    <lineage>
        <taxon>Bacteria</taxon>
        <taxon>Pseudomonadati</taxon>
        <taxon>Pseudomonadota</taxon>
        <taxon>Alphaproteobacteria</taxon>
        <taxon>Rhodobacterales</taxon>
        <taxon>Paracoccaceae</taxon>
        <taxon>Cereibacter</taxon>
    </lineage>
</organism>
<comment type="caution">
    <text evidence="1">The sequence shown here is derived from an EMBL/GenBank/DDBJ whole genome shotgun (WGS) entry which is preliminary data.</text>
</comment>
<reference evidence="1 2" key="1">
    <citation type="submission" date="2017-08" db="EMBL/GenBank/DDBJ databases">
        <title>Infants hospitalized years apart are colonized by the same room-sourced microbial strains.</title>
        <authorList>
            <person name="Brooks B."/>
            <person name="Olm M.R."/>
            <person name="Firek B.A."/>
            <person name="Baker R."/>
            <person name="Thomas B.C."/>
            <person name="Morowitz M.J."/>
            <person name="Banfield J.F."/>
        </authorList>
    </citation>
    <scope>NUCLEOTIDE SEQUENCE [LARGE SCALE GENOMIC DNA]</scope>
    <source>
        <strain evidence="1">S2_003_000_R2_11</strain>
    </source>
</reference>
<name>A0A2W5TUJ0_CERSP</name>
<gene>
    <name evidence="1" type="ORF">DI533_22160</name>
</gene>
<protein>
    <submittedName>
        <fullName evidence="1">Uncharacterized protein</fullName>
    </submittedName>
</protein>